<gene>
    <name evidence="1" type="ORF">MHI_LOCUS132404</name>
</gene>
<protein>
    <submittedName>
        <fullName evidence="1">Uncharacterized protein</fullName>
    </submittedName>
</protein>
<feature type="non-terminal residue" evidence="1">
    <location>
        <position position="1"/>
    </location>
</feature>
<evidence type="ECO:0000313" key="1">
    <source>
        <dbReference type="EMBL" id="CAD1469558.1"/>
    </source>
</evidence>
<sequence>FELDYIKYYIKNMLYTYNIYKIIKYNYFIISNVYTFIIENIIIEKITSNITILITIFNVKYTSTIKNSLYSIII</sequence>
<dbReference type="EMBL" id="CAJDYZ010002575">
    <property type="protein sequence ID" value="CAD1469558.1"/>
    <property type="molecule type" value="Genomic_DNA"/>
</dbReference>
<keyword evidence="2" id="KW-1185">Reference proteome</keyword>
<comment type="caution">
    <text evidence="1">The sequence shown here is derived from an EMBL/GenBank/DDBJ whole genome shotgun (WGS) entry which is preliminary data.</text>
</comment>
<evidence type="ECO:0000313" key="2">
    <source>
        <dbReference type="Proteomes" id="UP000752696"/>
    </source>
</evidence>
<organism evidence="1 2">
    <name type="scientific">Heterotrigona itama</name>
    <dbReference type="NCBI Taxonomy" id="395501"/>
    <lineage>
        <taxon>Eukaryota</taxon>
        <taxon>Metazoa</taxon>
        <taxon>Ecdysozoa</taxon>
        <taxon>Arthropoda</taxon>
        <taxon>Hexapoda</taxon>
        <taxon>Insecta</taxon>
        <taxon>Pterygota</taxon>
        <taxon>Neoptera</taxon>
        <taxon>Endopterygota</taxon>
        <taxon>Hymenoptera</taxon>
        <taxon>Apocrita</taxon>
        <taxon>Aculeata</taxon>
        <taxon>Apoidea</taxon>
        <taxon>Anthophila</taxon>
        <taxon>Apidae</taxon>
        <taxon>Heterotrigona</taxon>
    </lineage>
</organism>
<accession>A0A6V7GW31</accession>
<dbReference type="Proteomes" id="UP000752696">
    <property type="component" value="Unassembled WGS sequence"/>
</dbReference>
<name>A0A6V7GW31_9HYME</name>
<reference evidence="1" key="1">
    <citation type="submission" date="2020-07" db="EMBL/GenBank/DDBJ databases">
        <authorList>
            <person name="Nazaruddin N."/>
        </authorList>
    </citation>
    <scope>NUCLEOTIDE SEQUENCE</scope>
</reference>
<proteinExistence type="predicted"/>
<dbReference type="AlphaFoldDB" id="A0A6V7GW31"/>
<feature type="non-terminal residue" evidence="1">
    <location>
        <position position="74"/>
    </location>
</feature>